<evidence type="ECO:0000313" key="2">
    <source>
        <dbReference type="Proteomes" id="UP000054279"/>
    </source>
</evidence>
<reference evidence="1 2" key="1">
    <citation type="submission" date="2014-06" db="EMBL/GenBank/DDBJ databases">
        <title>Evolutionary Origins and Diversification of the Mycorrhizal Mutualists.</title>
        <authorList>
            <consortium name="DOE Joint Genome Institute"/>
            <consortium name="Mycorrhizal Genomics Consortium"/>
            <person name="Kohler A."/>
            <person name="Kuo A."/>
            <person name="Nagy L.G."/>
            <person name="Floudas D."/>
            <person name="Copeland A."/>
            <person name="Barry K.W."/>
            <person name="Cichocki N."/>
            <person name="Veneault-Fourrey C."/>
            <person name="LaButti K."/>
            <person name="Lindquist E.A."/>
            <person name="Lipzen A."/>
            <person name="Lundell T."/>
            <person name="Morin E."/>
            <person name="Murat C."/>
            <person name="Riley R."/>
            <person name="Ohm R."/>
            <person name="Sun H."/>
            <person name="Tunlid A."/>
            <person name="Henrissat B."/>
            <person name="Grigoriev I.V."/>
            <person name="Hibbett D.S."/>
            <person name="Martin F."/>
        </authorList>
    </citation>
    <scope>NUCLEOTIDE SEQUENCE [LARGE SCALE GENOMIC DNA]</scope>
    <source>
        <strain evidence="1 2">SS14</strain>
    </source>
</reference>
<protein>
    <submittedName>
        <fullName evidence="1">Unplaced genomic scaffold SPHSTscaffold_169, whole genome shotgun sequence</fullName>
    </submittedName>
</protein>
<dbReference type="Gene3D" id="2.40.70.10">
    <property type="entry name" value="Acid Proteases"/>
    <property type="match status" value="1"/>
</dbReference>
<dbReference type="OrthoDB" id="2369050at2759"/>
<sequence length="372" mass="41989">MEPVSVTTFDAWCAEIQEQDNWLHKEKERIQSMINANNITRAFHHNDKKATLLSRISDSLKTPQYATTTTSNKPTDHKYLPKLTNQDKQLLNEHEGCTCCCTFYAGHCSDTCPMKASRTFPNATNYCTLTASMVEAARPRVTAAFVEAAPCNDDTDSYVSSSTPTPFTIPHLYVVLDLTGPTVREFPLLICALLDIGCPTVIISSSLVDQLGLHHYDLPIEEDNLSSLLDTLLRYQEYVRLQVRSGNGVWKLGVVRAKVNIRLPIPLILGLSFLAMEHIVIDVNLHTTIDKKNWRVKPPKPITLENALELALAGYLLPEPIITLVWECIEVLTDLKFMNKKDLEFKEKHQDRFPIQLPGTLKGVPNHIYHHC</sequence>
<proteinExistence type="predicted"/>
<dbReference type="HOGENOM" id="CLU_067176_0_0_1"/>
<evidence type="ECO:0000313" key="1">
    <source>
        <dbReference type="EMBL" id="KIJ31335.1"/>
    </source>
</evidence>
<keyword evidence="2" id="KW-1185">Reference proteome</keyword>
<name>A0A0C9V1J2_SPHS4</name>
<dbReference type="InterPro" id="IPR021109">
    <property type="entry name" value="Peptidase_aspartic_dom_sf"/>
</dbReference>
<gene>
    <name evidence="1" type="ORF">M422DRAFT_267006</name>
</gene>
<dbReference type="AlphaFoldDB" id="A0A0C9V1J2"/>
<accession>A0A0C9V1J2</accession>
<organism evidence="1 2">
    <name type="scientific">Sphaerobolus stellatus (strain SS14)</name>
    <dbReference type="NCBI Taxonomy" id="990650"/>
    <lineage>
        <taxon>Eukaryota</taxon>
        <taxon>Fungi</taxon>
        <taxon>Dikarya</taxon>
        <taxon>Basidiomycota</taxon>
        <taxon>Agaricomycotina</taxon>
        <taxon>Agaricomycetes</taxon>
        <taxon>Phallomycetidae</taxon>
        <taxon>Geastrales</taxon>
        <taxon>Sphaerobolaceae</taxon>
        <taxon>Sphaerobolus</taxon>
    </lineage>
</organism>
<dbReference type="Proteomes" id="UP000054279">
    <property type="component" value="Unassembled WGS sequence"/>
</dbReference>
<dbReference type="EMBL" id="KN837244">
    <property type="protein sequence ID" value="KIJ31335.1"/>
    <property type="molecule type" value="Genomic_DNA"/>
</dbReference>